<dbReference type="EMBL" id="PNEN01000300">
    <property type="protein sequence ID" value="PPJ60188.1"/>
    <property type="molecule type" value="Genomic_DNA"/>
</dbReference>
<gene>
    <name evidence="1" type="ORF">CBER1_10132</name>
</gene>
<keyword evidence="2" id="KW-1185">Reference proteome</keyword>
<sequence length="148" mass="17048">MNEVKNAESDTTTEEDTTAFRDHLENLPQELYDMIYDLTFTANPEIRVVYPESARPVGDEDPTSKLKPGGAKHSLIIVFGIVMLDRLVKAMDKRHVLLMRLYLRDESGVYDEEYEDLITRHESSSDGVRPYVRLRGLEEILKREFGGQ</sequence>
<comment type="caution">
    <text evidence="1">The sequence shown here is derived from an EMBL/GenBank/DDBJ whole genome shotgun (WGS) entry which is preliminary data.</text>
</comment>
<evidence type="ECO:0000313" key="1">
    <source>
        <dbReference type="EMBL" id="PPJ60188.1"/>
    </source>
</evidence>
<evidence type="ECO:0000313" key="2">
    <source>
        <dbReference type="Proteomes" id="UP000237631"/>
    </source>
</evidence>
<name>A0A2S6CKD3_9PEZI</name>
<proteinExistence type="predicted"/>
<dbReference type="AlphaFoldDB" id="A0A2S6CKD3"/>
<protein>
    <submittedName>
        <fullName evidence="1">Uncharacterized protein</fullName>
    </submittedName>
</protein>
<dbReference type="OrthoDB" id="3643086at2759"/>
<reference evidence="2" key="1">
    <citation type="journal article" date="2017" name="bioRxiv">
        <title>Conservation of a gene cluster reveals novel cercosporin biosynthetic mechanisms and extends production to the genus Colletotrichum.</title>
        <authorList>
            <person name="de Jonge R."/>
            <person name="Ebert M.K."/>
            <person name="Huitt-Roehl C.R."/>
            <person name="Pal P."/>
            <person name="Suttle J.C."/>
            <person name="Spanner R.E."/>
            <person name="Neubauer J.D."/>
            <person name="Jurick W.M.II."/>
            <person name="Stott K.A."/>
            <person name="Secor G.A."/>
            <person name="Thomma B.P.H.J."/>
            <person name="Van de Peer Y."/>
            <person name="Townsend C.A."/>
            <person name="Bolton M.D."/>
        </authorList>
    </citation>
    <scope>NUCLEOTIDE SEQUENCE [LARGE SCALE GENOMIC DNA]</scope>
    <source>
        <strain evidence="2">CBS538.71</strain>
    </source>
</reference>
<accession>A0A2S6CKD3</accession>
<organism evidence="1 2">
    <name type="scientific">Cercospora berteroae</name>
    <dbReference type="NCBI Taxonomy" id="357750"/>
    <lineage>
        <taxon>Eukaryota</taxon>
        <taxon>Fungi</taxon>
        <taxon>Dikarya</taxon>
        <taxon>Ascomycota</taxon>
        <taxon>Pezizomycotina</taxon>
        <taxon>Dothideomycetes</taxon>
        <taxon>Dothideomycetidae</taxon>
        <taxon>Mycosphaerellales</taxon>
        <taxon>Mycosphaerellaceae</taxon>
        <taxon>Cercospora</taxon>
    </lineage>
</organism>
<dbReference type="Proteomes" id="UP000237631">
    <property type="component" value="Unassembled WGS sequence"/>
</dbReference>